<evidence type="ECO:0000256" key="7">
    <source>
        <dbReference type="ARBA" id="ARBA00023136"/>
    </source>
</evidence>
<evidence type="ECO:0000256" key="12">
    <source>
        <dbReference type="SAM" id="SignalP"/>
    </source>
</evidence>
<dbReference type="PRINTS" id="PR00926">
    <property type="entry name" value="MITOCARRIER"/>
</dbReference>
<feature type="repeat" description="Solcar" evidence="8">
    <location>
        <begin position="221"/>
        <end position="307"/>
    </location>
</feature>
<dbReference type="AlphaFoldDB" id="A0A8J2SW78"/>
<evidence type="ECO:0000313" key="14">
    <source>
        <dbReference type="Proteomes" id="UP000789595"/>
    </source>
</evidence>
<evidence type="ECO:0000256" key="3">
    <source>
        <dbReference type="ARBA" id="ARBA00022448"/>
    </source>
</evidence>
<reference evidence="13" key="1">
    <citation type="submission" date="2021-11" db="EMBL/GenBank/DDBJ databases">
        <authorList>
            <consortium name="Genoscope - CEA"/>
            <person name="William W."/>
        </authorList>
    </citation>
    <scope>NUCLEOTIDE SEQUENCE</scope>
</reference>
<keyword evidence="3 9" id="KW-0813">Transport</keyword>
<sequence>MRGLLLYLLLGAASARLSPPSGQLHQPTALSKVSKGGATKKRPASEQLTPSETVLAGACARLVAQTILHPLDVIRTRSQTKNPIEATLLEALPFGLAPQMLLSVPAGSIQFAMVKYWRTQIEAAFGDRCTSTAAGRFFTQLFAAAGGAACAGSVRIPQEVVKQGCMAEMYPNAIDAVRTISEEKGVAGFYKGAVATISRDVAWNSLSFALFRVFLEAFAVQSAQLNYALGIVAGCLAACATHPIDVIKTRIMTSSGDAASVGIVEGLRNLVDEEGPGVLLSGLVPRLLYLGPLASLVLATNEVIASILIAGRK</sequence>
<dbReference type="Proteomes" id="UP000789595">
    <property type="component" value="Unassembled WGS sequence"/>
</dbReference>
<evidence type="ECO:0000256" key="10">
    <source>
        <dbReference type="SAM" id="MobiDB-lite"/>
    </source>
</evidence>
<feature type="region of interest" description="Disordered" evidence="10">
    <location>
        <begin position="18"/>
        <end position="47"/>
    </location>
</feature>
<organism evidence="13 14">
    <name type="scientific">Pelagomonas calceolata</name>
    <dbReference type="NCBI Taxonomy" id="35677"/>
    <lineage>
        <taxon>Eukaryota</taxon>
        <taxon>Sar</taxon>
        <taxon>Stramenopiles</taxon>
        <taxon>Ochrophyta</taxon>
        <taxon>Pelagophyceae</taxon>
        <taxon>Pelagomonadales</taxon>
        <taxon>Pelagomonadaceae</taxon>
        <taxon>Pelagomonas</taxon>
    </lineage>
</organism>
<keyword evidence="7 8" id="KW-0472">Membrane</keyword>
<dbReference type="GO" id="GO:0016020">
    <property type="term" value="C:membrane"/>
    <property type="evidence" value="ECO:0007669"/>
    <property type="project" value="UniProtKB-SubCell"/>
</dbReference>
<keyword evidence="6 11" id="KW-1133">Transmembrane helix</keyword>
<keyword evidence="4 8" id="KW-0812">Transmembrane</keyword>
<evidence type="ECO:0000256" key="6">
    <source>
        <dbReference type="ARBA" id="ARBA00022989"/>
    </source>
</evidence>
<comment type="caution">
    <text evidence="13">The sequence shown here is derived from an EMBL/GenBank/DDBJ whole genome shotgun (WGS) entry which is preliminary data.</text>
</comment>
<evidence type="ECO:0000256" key="8">
    <source>
        <dbReference type="PROSITE-ProRule" id="PRU00282"/>
    </source>
</evidence>
<evidence type="ECO:0000256" key="2">
    <source>
        <dbReference type="ARBA" id="ARBA00006375"/>
    </source>
</evidence>
<evidence type="ECO:0000256" key="1">
    <source>
        <dbReference type="ARBA" id="ARBA00004141"/>
    </source>
</evidence>
<comment type="subcellular location">
    <subcellularLocation>
        <location evidence="1">Membrane</location>
        <topology evidence="1">Multi-pass membrane protein</topology>
    </subcellularLocation>
</comment>
<evidence type="ECO:0000256" key="5">
    <source>
        <dbReference type="ARBA" id="ARBA00022737"/>
    </source>
</evidence>
<proteinExistence type="inferred from homology"/>
<evidence type="ECO:0000313" key="13">
    <source>
        <dbReference type="EMBL" id="CAH0377631.1"/>
    </source>
</evidence>
<protein>
    <recommendedName>
        <fullName evidence="15">ADP,ATP carrier protein</fullName>
    </recommendedName>
</protein>
<dbReference type="Pfam" id="PF00153">
    <property type="entry name" value="Mito_carr"/>
    <property type="match status" value="3"/>
</dbReference>
<dbReference type="InterPro" id="IPR018108">
    <property type="entry name" value="MCP_transmembrane"/>
</dbReference>
<dbReference type="SUPFAM" id="SSF103506">
    <property type="entry name" value="Mitochondrial carrier"/>
    <property type="match status" value="1"/>
</dbReference>
<feature type="signal peptide" evidence="12">
    <location>
        <begin position="1"/>
        <end position="15"/>
    </location>
</feature>
<dbReference type="Gene3D" id="1.50.40.10">
    <property type="entry name" value="Mitochondrial carrier domain"/>
    <property type="match status" value="2"/>
</dbReference>
<feature type="chain" id="PRO_5035207371" description="ADP,ATP carrier protein" evidence="12">
    <location>
        <begin position="16"/>
        <end position="313"/>
    </location>
</feature>
<name>A0A8J2SW78_9STRA</name>
<evidence type="ECO:0008006" key="15">
    <source>
        <dbReference type="Google" id="ProtNLM"/>
    </source>
</evidence>
<feature type="transmembrane region" description="Helical" evidence="11">
    <location>
        <begin position="287"/>
        <end position="310"/>
    </location>
</feature>
<comment type="similarity">
    <text evidence="2 9">Belongs to the mitochondrial carrier (TC 2.A.29) family.</text>
</comment>
<dbReference type="EMBL" id="CAKKNE010000005">
    <property type="protein sequence ID" value="CAH0377631.1"/>
    <property type="molecule type" value="Genomic_DNA"/>
</dbReference>
<dbReference type="GO" id="GO:0055085">
    <property type="term" value="P:transmembrane transport"/>
    <property type="evidence" value="ECO:0007669"/>
    <property type="project" value="InterPro"/>
</dbReference>
<gene>
    <name evidence="13" type="ORF">PECAL_5P21690</name>
</gene>
<dbReference type="PROSITE" id="PS50920">
    <property type="entry name" value="SOLCAR"/>
    <property type="match status" value="2"/>
</dbReference>
<keyword evidence="12" id="KW-0732">Signal</keyword>
<dbReference type="OrthoDB" id="448427at2759"/>
<evidence type="ECO:0000256" key="4">
    <source>
        <dbReference type="ARBA" id="ARBA00022692"/>
    </source>
</evidence>
<keyword evidence="5" id="KW-0677">Repeat</keyword>
<evidence type="ECO:0000256" key="11">
    <source>
        <dbReference type="SAM" id="Phobius"/>
    </source>
</evidence>
<dbReference type="InterPro" id="IPR023395">
    <property type="entry name" value="MCP_dom_sf"/>
</dbReference>
<feature type="repeat" description="Solcar" evidence="8">
    <location>
        <begin position="135"/>
        <end position="217"/>
    </location>
</feature>
<dbReference type="PANTHER" id="PTHR45667">
    <property type="entry name" value="S-ADENOSYLMETHIONINE MITOCHONDRIAL CARRIER PROTEIN"/>
    <property type="match status" value="1"/>
</dbReference>
<keyword evidence="14" id="KW-1185">Reference proteome</keyword>
<accession>A0A8J2SW78</accession>
<evidence type="ECO:0000256" key="9">
    <source>
        <dbReference type="RuleBase" id="RU000488"/>
    </source>
</evidence>
<dbReference type="InterPro" id="IPR002067">
    <property type="entry name" value="MCP"/>
</dbReference>